<evidence type="ECO:0000256" key="1">
    <source>
        <dbReference type="ARBA" id="ARBA00022729"/>
    </source>
</evidence>
<gene>
    <name evidence="5" type="ORF">CEW81_23670</name>
</gene>
<evidence type="ECO:0000256" key="2">
    <source>
        <dbReference type="ARBA" id="ARBA00022764"/>
    </source>
</evidence>
<dbReference type="EMBL" id="CP022114">
    <property type="protein sequence ID" value="ASG64380.1"/>
    <property type="molecule type" value="Genomic_DNA"/>
</dbReference>
<dbReference type="Gene3D" id="2.70.98.70">
    <property type="match status" value="1"/>
</dbReference>
<reference evidence="5 6" key="1">
    <citation type="submission" date="2017-06" db="EMBL/GenBank/DDBJ databases">
        <title>Origin of plasmid-mediated fosfomycin resistance gene fosA3.</title>
        <authorList>
            <person name="Ito R."/>
            <person name="Pacey M.P."/>
            <person name="Doi Y."/>
        </authorList>
    </citation>
    <scope>NUCLEOTIDE SEQUENCE [LARGE SCALE GENOMIC DNA]</scope>
    <source>
        <strain evidence="5 6">YDC799</strain>
    </source>
</reference>
<organism evidence="5 6">
    <name type="scientific">Kluyvera genomosp. 3</name>
    <dbReference type="NCBI Taxonomy" id="2774055"/>
    <lineage>
        <taxon>Bacteria</taxon>
        <taxon>Pseudomonadati</taxon>
        <taxon>Pseudomonadota</taxon>
        <taxon>Gammaproteobacteria</taxon>
        <taxon>Enterobacterales</taxon>
        <taxon>Enterobacteriaceae</taxon>
        <taxon>Kluyvera</taxon>
    </lineage>
</organism>
<protein>
    <recommendedName>
        <fullName evidence="4">Heparinase II/III-like C-terminal domain-containing protein</fullName>
    </recommendedName>
</protein>
<keyword evidence="3" id="KW-0456">Lyase</keyword>
<evidence type="ECO:0000256" key="3">
    <source>
        <dbReference type="ARBA" id="ARBA00023239"/>
    </source>
</evidence>
<dbReference type="Proteomes" id="UP000197098">
    <property type="component" value="Chromosome"/>
</dbReference>
<accession>A0A248KKL6</accession>
<dbReference type="AlphaFoldDB" id="A0A248KKL6"/>
<keyword evidence="1" id="KW-0732">Signal</keyword>
<dbReference type="InterPro" id="IPR012480">
    <property type="entry name" value="Hepar_II_III_C"/>
</dbReference>
<sequence length="136" mass="15272">MYGVDDLPDDVTLPSENIVHAPGCGLTLIRQPAHHHGLLVKHMPFSGEHDHHDYLAITLWMQGHALLPDLGTTGYGADLHRDYYKNSATHNTLSVNLTNARRRARKRDGYTVRLTPSTWPVTLTGVSHSLRCQVFR</sequence>
<dbReference type="GO" id="GO:0016829">
    <property type="term" value="F:lyase activity"/>
    <property type="evidence" value="ECO:0007669"/>
    <property type="project" value="UniProtKB-KW"/>
</dbReference>
<evidence type="ECO:0000313" key="6">
    <source>
        <dbReference type="Proteomes" id="UP000197098"/>
    </source>
</evidence>
<dbReference type="PANTHER" id="PTHR39210">
    <property type="entry name" value="HEPARIN-SULFATE LYASE"/>
    <property type="match status" value="1"/>
</dbReference>
<evidence type="ECO:0000313" key="5">
    <source>
        <dbReference type="EMBL" id="ASG64380.1"/>
    </source>
</evidence>
<feature type="domain" description="Heparinase II/III-like C-terminal" evidence="4">
    <location>
        <begin position="16"/>
        <end position="104"/>
    </location>
</feature>
<proteinExistence type="predicted"/>
<evidence type="ECO:0000259" key="4">
    <source>
        <dbReference type="Pfam" id="PF07940"/>
    </source>
</evidence>
<dbReference type="PANTHER" id="PTHR39210:SF1">
    <property type="entry name" value="HEPARIN-SULFATE LYASE"/>
    <property type="match status" value="1"/>
</dbReference>
<name>A0A248KKL6_9ENTR</name>
<dbReference type="Pfam" id="PF07940">
    <property type="entry name" value="Hepar_II_III_C"/>
    <property type="match status" value="1"/>
</dbReference>
<keyword evidence="2" id="KW-0574">Periplasm</keyword>